<protein>
    <submittedName>
        <fullName evidence="1">Uncharacterized protein</fullName>
    </submittedName>
</protein>
<sequence length="166" mass="19010">MFPGKTKTAEYPMTEYPMEYPVTGDEKWIVFDNVKRRKHWVNPIEPTSSIAKPIRMEKKVLLCMVGRGRRLVSRGVAAGSDGYCRPLLHPTYEICGSSAREEVEIWVKPEPTQHGLSGQHFQSLAQVQNWVVQCFGSKPASFYSRGIQLLPERWDRVVDCNGSYFE</sequence>
<proteinExistence type="predicted"/>
<organism evidence="1">
    <name type="scientific">Trichuris suis</name>
    <name type="common">pig whipworm</name>
    <dbReference type="NCBI Taxonomy" id="68888"/>
    <lineage>
        <taxon>Eukaryota</taxon>
        <taxon>Metazoa</taxon>
        <taxon>Ecdysozoa</taxon>
        <taxon>Nematoda</taxon>
        <taxon>Enoplea</taxon>
        <taxon>Dorylaimia</taxon>
        <taxon>Trichinellida</taxon>
        <taxon>Trichuridae</taxon>
        <taxon>Trichuris</taxon>
    </lineage>
</organism>
<gene>
    <name evidence="1" type="ORF">M514_06282</name>
</gene>
<evidence type="ECO:0000313" key="1">
    <source>
        <dbReference type="EMBL" id="KFD71952.1"/>
    </source>
</evidence>
<dbReference type="InterPro" id="IPR036397">
    <property type="entry name" value="RNaseH_sf"/>
</dbReference>
<accession>A0A085NR56</accession>
<name>A0A085NR56_9BILA</name>
<dbReference type="EMBL" id="KL367480">
    <property type="protein sequence ID" value="KFD71952.1"/>
    <property type="molecule type" value="Genomic_DNA"/>
</dbReference>
<dbReference type="AlphaFoldDB" id="A0A085NR56"/>
<dbReference type="Gene3D" id="3.30.420.10">
    <property type="entry name" value="Ribonuclease H-like superfamily/Ribonuclease H"/>
    <property type="match status" value="2"/>
</dbReference>
<dbReference type="PANTHER" id="PTHR46060">
    <property type="entry name" value="MARINER MOS1 TRANSPOSASE-LIKE PROTEIN"/>
    <property type="match status" value="1"/>
</dbReference>
<dbReference type="InterPro" id="IPR052709">
    <property type="entry name" value="Transposase-MT_Hybrid"/>
</dbReference>
<reference evidence="1" key="1">
    <citation type="journal article" date="2014" name="Nat. Genet.">
        <title>Genome and transcriptome of the porcine whipworm Trichuris suis.</title>
        <authorList>
            <person name="Jex A.R."/>
            <person name="Nejsum P."/>
            <person name="Schwarz E.M."/>
            <person name="Hu L."/>
            <person name="Young N.D."/>
            <person name="Hall R.S."/>
            <person name="Korhonen P.K."/>
            <person name="Liao S."/>
            <person name="Thamsborg S."/>
            <person name="Xia J."/>
            <person name="Xu P."/>
            <person name="Wang S."/>
            <person name="Scheerlinck J.P."/>
            <person name="Hofmann A."/>
            <person name="Sternberg P.W."/>
            <person name="Wang J."/>
            <person name="Gasser R.B."/>
        </authorList>
    </citation>
    <scope>NUCLEOTIDE SEQUENCE [LARGE SCALE GENOMIC DNA]</scope>
    <source>
        <strain evidence="1">DCEP-RM93F</strain>
    </source>
</reference>
<dbReference type="GO" id="GO:0003676">
    <property type="term" value="F:nucleic acid binding"/>
    <property type="evidence" value="ECO:0007669"/>
    <property type="project" value="InterPro"/>
</dbReference>
<dbReference type="Proteomes" id="UP000030758">
    <property type="component" value="Unassembled WGS sequence"/>
</dbReference>
<dbReference type="PANTHER" id="PTHR46060:SF3">
    <property type="entry name" value="PROTEIN GVQW3"/>
    <property type="match status" value="1"/>
</dbReference>